<sequence length="181" mass="19250">MEVSLVTKKIVNKSLLALLSVPVLSLSLFSGVSFADSQSKPLTIPGGQGKLTSNVWRSTSPTSSGNTYQWDWQVSAVYSGSKTVQRVRASWKSTASLRSSASISMGVSADGANAGGGSSWQSVSTKEKYWENSNGSKSSDWRSNIVIGPKKDYRSGTIVTTNKAQVKLSSDPKTYEISAGV</sequence>
<protein>
    <submittedName>
        <fullName evidence="2">Uncharacterized protein</fullName>
    </submittedName>
</protein>
<feature type="chain" id="PRO_5042963873" evidence="1">
    <location>
        <begin position="36"/>
        <end position="181"/>
    </location>
</feature>
<dbReference type="Proteomes" id="UP000315377">
    <property type="component" value="Chromosome"/>
</dbReference>
<evidence type="ECO:0000313" key="2">
    <source>
        <dbReference type="EMBL" id="QDM47365.1"/>
    </source>
</evidence>
<name>A0AAP9DZM4_PANTH</name>
<reference evidence="2 3" key="1">
    <citation type="submission" date="2019-07" db="EMBL/GenBank/DDBJ databases">
        <title>Paenibacillus thiaminolyticus NRRL B-4156.</title>
        <authorList>
            <person name="Hehnly C."/>
            <person name="Zhang L."/>
        </authorList>
    </citation>
    <scope>NUCLEOTIDE SEQUENCE [LARGE SCALE GENOMIC DNA]</scope>
    <source>
        <strain evidence="2 3">NRRL B-4156</strain>
    </source>
</reference>
<organism evidence="2 3">
    <name type="scientific">Paenibacillus thiaminolyticus</name>
    <name type="common">Bacillus thiaminolyticus</name>
    <dbReference type="NCBI Taxonomy" id="49283"/>
    <lineage>
        <taxon>Bacteria</taxon>
        <taxon>Bacillati</taxon>
        <taxon>Bacillota</taxon>
        <taxon>Bacilli</taxon>
        <taxon>Bacillales</taxon>
        <taxon>Paenibacillaceae</taxon>
        <taxon>Paenibacillus</taxon>
    </lineage>
</organism>
<evidence type="ECO:0000313" key="3">
    <source>
        <dbReference type="Proteomes" id="UP000315377"/>
    </source>
</evidence>
<feature type="signal peptide" evidence="1">
    <location>
        <begin position="1"/>
        <end position="35"/>
    </location>
</feature>
<proteinExistence type="predicted"/>
<dbReference type="EMBL" id="CP041405">
    <property type="protein sequence ID" value="QDM47365.1"/>
    <property type="molecule type" value="Genomic_DNA"/>
</dbReference>
<gene>
    <name evidence="2" type="ORF">FLT43_18410</name>
</gene>
<dbReference type="AlphaFoldDB" id="A0AAP9DZM4"/>
<keyword evidence="1" id="KW-0732">Signal</keyword>
<evidence type="ECO:0000256" key="1">
    <source>
        <dbReference type="SAM" id="SignalP"/>
    </source>
</evidence>
<accession>A0AAP9DZM4</accession>